<comment type="caution">
    <text evidence="5">The sequence shown here is derived from an EMBL/GenBank/DDBJ whole genome shotgun (WGS) entry which is preliminary data.</text>
</comment>
<dbReference type="PANTHER" id="PTHR43081">
    <property type="entry name" value="ADENYLATE CYCLASE, TERMINAL-DIFFERENTIATION SPECIFIC-RELATED"/>
    <property type="match status" value="1"/>
</dbReference>
<feature type="domain" description="Guanylate cyclase" evidence="4">
    <location>
        <begin position="44"/>
        <end position="177"/>
    </location>
</feature>
<dbReference type="PROSITE" id="PS50125">
    <property type="entry name" value="GUANYLATE_CYCLASE_2"/>
    <property type="match status" value="1"/>
</dbReference>
<dbReference type="Proteomes" id="UP000189739">
    <property type="component" value="Unassembled WGS sequence"/>
</dbReference>
<organism evidence="5 6">
    <name type="scientific">Mucilaginibacter pedocola</name>
    <dbReference type="NCBI Taxonomy" id="1792845"/>
    <lineage>
        <taxon>Bacteria</taxon>
        <taxon>Pseudomonadati</taxon>
        <taxon>Bacteroidota</taxon>
        <taxon>Sphingobacteriia</taxon>
        <taxon>Sphingobacteriales</taxon>
        <taxon>Sphingobacteriaceae</taxon>
        <taxon>Mucilaginibacter</taxon>
    </lineage>
</organism>
<dbReference type="GO" id="GO:0005886">
    <property type="term" value="C:plasma membrane"/>
    <property type="evidence" value="ECO:0007669"/>
    <property type="project" value="UniProtKB-SubCell"/>
</dbReference>
<dbReference type="RefSeq" id="WP_078350415.1">
    <property type="nucleotide sequence ID" value="NZ_MBTF01000035.1"/>
</dbReference>
<dbReference type="AlphaFoldDB" id="A0A1S9PA17"/>
<keyword evidence="3" id="KW-0472">Membrane</keyword>
<dbReference type="OrthoDB" id="341967at2"/>
<protein>
    <recommendedName>
        <fullName evidence="4">Guanylate cyclase domain-containing protein</fullName>
    </recommendedName>
</protein>
<evidence type="ECO:0000259" key="4">
    <source>
        <dbReference type="PROSITE" id="PS50125"/>
    </source>
</evidence>
<gene>
    <name evidence="5" type="ORF">BC343_13590</name>
</gene>
<keyword evidence="6" id="KW-1185">Reference proteome</keyword>
<name>A0A1S9PA17_9SPHI</name>
<dbReference type="Gene3D" id="3.30.70.1230">
    <property type="entry name" value="Nucleotide cyclase"/>
    <property type="match status" value="1"/>
</dbReference>
<dbReference type="GO" id="GO:0035556">
    <property type="term" value="P:intracellular signal transduction"/>
    <property type="evidence" value="ECO:0007669"/>
    <property type="project" value="InterPro"/>
</dbReference>
<evidence type="ECO:0000313" key="5">
    <source>
        <dbReference type="EMBL" id="OOQ57810.1"/>
    </source>
</evidence>
<proteinExistence type="predicted"/>
<dbReference type="PANTHER" id="PTHR43081:SF17">
    <property type="entry name" value="BLL5647 PROTEIN"/>
    <property type="match status" value="1"/>
</dbReference>
<comment type="subcellular location">
    <subcellularLocation>
        <location evidence="1">Cell membrane</location>
        <topology evidence="1">Multi-pass membrane protein</topology>
    </subcellularLocation>
</comment>
<sequence>MITENTKRLQACTRLEDDQIYCPGLTPGEGTGEVYHLGKEQELALLFLGLYGYTSLIEENNSYDALFVARHFLEESAKTVRIHGGQIVEVAGDCIYAAFGGQTAPDVAVQSAHAAAITILSLLDSFNEKHLTGGRSAVAEAGIGIHKGKVIVGLSDLTGKEQMAIMGPAVNVAAGIQAETKTLNNNLLISADACRLLHQKCRRYSAAELNLRGIPQPVKVYLLGKPYETASGPVPPVQQDLSFYMAIAG</sequence>
<accession>A0A1S9PA17</accession>
<dbReference type="CDD" id="cd07302">
    <property type="entry name" value="CHD"/>
    <property type="match status" value="1"/>
</dbReference>
<evidence type="ECO:0000256" key="1">
    <source>
        <dbReference type="ARBA" id="ARBA00004651"/>
    </source>
</evidence>
<dbReference type="InterPro" id="IPR029787">
    <property type="entry name" value="Nucleotide_cyclase"/>
</dbReference>
<dbReference type="SUPFAM" id="SSF55073">
    <property type="entry name" value="Nucleotide cyclase"/>
    <property type="match status" value="1"/>
</dbReference>
<dbReference type="STRING" id="1792845.BC343_13590"/>
<dbReference type="SMART" id="SM00044">
    <property type="entry name" value="CYCc"/>
    <property type="match status" value="1"/>
</dbReference>
<evidence type="ECO:0000256" key="2">
    <source>
        <dbReference type="ARBA" id="ARBA00022475"/>
    </source>
</evidence>
<dbReference type="InterPro" id="IPR050697">
    <property type="entry name" value="Adenylyl/Guanylyl_Cyclase_3/4"/>
</dbReference>
<dbReference type="GO" id="GO:0004016">
    <property type="term" value="F:adenylate cyclase activity"/>
    <property type="evidence" value="ECO:0007669"/>
    <property type="project" value="UniProtKB-ARBA"/>
</dbReference>
<evidence type="ECO:0000313" key="6">
    <source>
        <dbReference type="Proteomes" id="UP000189739"/>
    </source>
</evidence>
<dbReference type="EMBL" id="MBTF01000035">
    <property type="protein sequence ID" value="OOQ57810.1"/>
    <property type="molecule type" value="Genomic_DNA"/>
</dbReference>
<dbReference type="InterPro" id="IPR001054">
    <property type="entry name" value="A/G_cyclase"/>
</dbReference>
<dbReference type="GO" id="GO:0006171">
    <property type="term" value="P:cAMP biosynthetic process"/>
    <property type="evidence" value="ECO:0007669"/>
    <property type="project" value="TreeGrafter"/>
</dbReference>
<dbReference type="Pfam" id="PF00211">
    <property type="entry name" value="Guanylate_cyc"/>
    <property type="match status" value="1"/>
</dbReference>
<keyword evidence="2" id="KW-1003">Cell membrane</keyword>
<reference evidence="5 6" key="1">
    <citation type="submission" date="2016-07" db="EMBL/GenBank/DDBJ databases">
        <title>Genomic analysis of zinc-resistant bacterium Mucilaginibacter pedocola TBZ30.</title>
        <authorList>
            <person name="Huang J."/>
            <person name="Tang J."/>
        </authorList>
    </citation>
    <scope>NUCLEOTIDE SEQUENCE [LARGE SCALE GENOMIC DNA]</scope>
    <source>
        <strain evidence="5 6">TBZ30</strain>
    </source>
</reference>
<evidence type="ECO:0000256" key="3">
    <source>
        <dbReference type="ARBA" id="ARBA00023136"/>
    </source>
</evidence>